<feature type="region of interest" description="Disordered" evidence="1">
    <location>
        <begin position="642"/>
        <end position="682"/>
    </location>
</feature>
<proteinExistence type="predicted"/>
<accession>A0ABP1CLD9</accession>
<evidence type="ECO:0008006" key="4">
    <source>
        <dbReference type="Google" id="ProtNLM"/>
    </source>
</evidence>
<evidence type="ECO:0000313" key="3">
    <source>
        <dbReference type="Proteomes" id="UP001497453"/>
    </source>
</evidence>
<organism evidence="2 3">
    <name type="scientific">Somion occarium</name>
    <dbReference type="NCBI Taxonomy" id="3059160"/>
    <lineage>
        <taxon>Eukaryota</taxon>
        <taxon>Fungi</taxon>
        <taxon>Dikarya</taxon>
        <taxon>Basidiomycota</taxon>
        <taxon>Agaricomycotina</taxon>
        <taxon>Agaricomycetes</taxon>
        <taxon>Polyporales</taxon>
        <taxon>Cerrenaceae</taxon>
        <taxon>Somion</taxon>
    </lineage>
</organism>
<feature type="region of interest" description="Disordered" evidence="1">
    <location>
        <begin position="834"/>
        <end position="860"/>
    </location>
</feature>
<feature type="compositionally biased region" description="Acidic residues" evidence="1">
    <location>
        <begin position="218"/>
        <end position="228"/>
    </location>
</feature>
<feature type="region of interest" description="Disordered" evidence="1">
    <location>
        <begin position="201"/>
        <end position="228"/>
    </location>
</feature>
<dbReference type="InterPro" id="IPR046351">
    <property type="entry name" value="UTP4"/>
</dbReference>
<name>A0ABP1CLD9_9APHY</name>
<dbReference type="Gene3D" id="2.130.10.10">
    <property type="entry name" value="YVTN repeat-like/Quinoprotein amine dehydrogenase"/>
    <property type="match status" value="3"/>
</dbReference>
<dbReference type="PANTHER" id="PTHR44163:SF1">
    <property type="entry name" value="U3 SMALL NUCLEOLAR RNA-ASSOCIATED PROTEIN 4 HOMOLOG"/>
    <property type="match status" value="1"/>
</dbReference>
<dbReference type="InterPro" id="IPR036322">
    <property type="entry name" value="WD40_repeat_dom_sf"/>
</dbReference>
<dbReference type="InterPro" id="IPR015943">
    <property type="entry name" value="WD40/YVTN_repeat-like_dom_sf"/>
</dbReference>
<keyword evidence="3" id="KW-1185">Reference proteome</keyword>
<sequence length="911" mass="100170">MVEGTTLSVHRCRFVDYQPSAVTALAFPPLPLPSVKGKKKAASRKRLRFGTLAIGRANGNIELCEWTGHEHQSSAPQAWVVKKTLSGPYMSKVDSLAFTIKYPDQIAADEVPSWSNLRLFSAGGGSELAEWDIERGTIRRTISSQGGSIWSASANPASTLLALGCEDGSVRILSLEYDTLTHLRRLDRVKSRILSLAWGPPVPRDTSKPSSTSHGNDEESSDEEEDDWTDSWLVAGCSDSSLRKWDIASGRVLDRMGTDKQRGERTLVWTVGVLGDGMIVSGDSLGTVKFWDSRTCTQIQSFQAHNADVLCLTISPVRSQHEGTAIYTSGVDQKVVQFTLVKTSQSSNAQSSLLSRATSRWVQSTSRRLHSHDVRALAIWPPYTPLPPSHKRQFPLDVAPLLASGGLDMNVVIAPAALPASTMTKVVNPLGTSTISTFEDAYHRRLAYSSGSFNGSALHLAKGARLLLCMRDSGISIWKISRKQKPSLGVEDMITTEDPTPQSGAPDRGWDRVLDMALNVTSNLVASAISDDGKWVTVSDWYETKLFCLEQLANGDLKPKRIRDFTAIIQSSFPNAKSNQLPSTGASSFIFTPDSTKLVMATAMSGYILVIDLNTGEPKPRVLRRFEQHRMQNIVIGNRVVKGRKGPDQDVEMQDADVEEKVAEGVSDNESEVSDDGENGNKQASVTVTRMAVSPDGQWLATSDDRSRTHVFNLDSIQHHCVLPTFPQPIHALSFEPSSPSTLILALANNTLQIYDVESRQFPTWSRHLLSALPPRFTQLHDPVLGVTFDPEPPATGGTKKMALFWGATWLCKVQLDAAVWGYGGFDKKRRRDGKKYYLPPPPPQIHGSEDSRGGGQQERQTRNFKLITHYRPILFVDFIAAGELVIVERPLVDVLSKLPPAFFKPKYGAS</sequence>
<dbReference type="Pfam" id="PF00400">
    <property type="entry name" value="WD40"/>
    <property type="match status" value="2"/>
</dbReference>
<gene>
    <name evidence="2" type="ORF">GFSPODELE1_LOCUS1209</name>
</gene>
<feature type="compositionally biased region" description="Acidic residues" evidence="1">
    <location>
        <begin position="667"/>
        <end position="678"/>
    </location>
</feature>
<dbReference type="SUPFAM" id="SSF50978">
    <property type="entry name" value="WD40 repeat-like"/>
    <property type="match status" value="1"/>
</dbReference>
<reference evidence="3" key="1">
    <citation type="submission" date="2024-04" db="EMBL/GenBank/DDBJ databases">
        <authorList>
            <person name="Shaw F."/>
            <person name="Minotto A."/>
        </authorList>
    </citation>
    <scope>NUCLEOTIDE SEQUENCE [LARGE SCALE GENOMIC DNA]</scope>
</reference>
<dbReference type="SMART" id="SM00320">
    <property type="entry name" value="WD40"/>
    <property type="match status" value="7"/>
</dbReference>
<evidence type="ECO:0000313" key="2">
    <source>
        <dbReference type="EMBL" id="CAL1696491.1"/>
    </source>
</evidence>
<protein>
    <recommendedName>
        <fullName evidence="4">U3 small nucleolar RNA-associated protein 4</fullName>
    </recommendedName>
</protein>
<evidence type="ECO:0000256" key="1">
    <source>
        <dbReference type="SAM" id="MobiDB-lite"/>
    </source>
</evidence>
<dbReference type="Proteomes" id="UP001497453">
    <property type="component" value="Chromosome 1"/>
</dbReference>
<dbReference type="InterPro" id="IPR001680">
    <property type="entry name" value="WD40_rpt"/>
</dbReference>
<feature type="compositionally biased region" description="Acidic residues" evidence="1">
    <location>
        <begin position="649"/>
        <end position="658"/>
    </location>
</feature>
<dbReference type="EMBL" id="OZ037944">
    <property type="protein sequence ID" value="CAL1696491.1"/>
    <property type="molecule type" value="Genomic_DNA"/>
</dbReference>
<dbReference type="PANTHER" id="PTHR44163">
    <property type="entry name" value="U3 SMALL NUCLEOLAR RNA-ASSOCIATED PROTEIN 4 HOMOLOG"/>
    <property type="match status" value="1"/>
</dbReference>